<proteinExistence type="predicted"/>
<feature type="compositionally biased region" description="Polar residues" evidence="1">
    <location>
        <begin position="81"/>
        <end position="90"/>
    </location>
</feature>
<feature type="compositionally biased region" description="Low complexity" evidence="1">
    <location>
        <begin position="53"/>
        <end position="80"/>
    </location>
</feature>
<name>A0A4Q4NN42_ALTAL</name>
<gene>
    <name evidence="2" type="ORF">AA0117_g3238</name>
</gene>
<feature type="region of interest" description="Disordered" evidence="1">
    <location>
        <begin position="1"/>
        <end position="90"/>
    </location>
</feature>
<comment type="caution">
    <text evidence="2">The sequence shown here is derived from an EMBL/GenBank/DDBJ whole genome shotgun (WGS) entry which is preliminary data.</text>
</comment>
<dbReference type="Proteomes" id="UP000291422">
    <property type="component" value="Unassembled WGS sequence"/>
</dbReference>
<accession>A0A4Q4NN42</accession>
<organism evidence="2 3">
    <name type="scientific">Alternaria alternata</name>
    <name type="common">Alternaria rot fungus</name>
    <name type="synonym">Torula alternata</name>
    <dbReference type="NCBI Taxonomy" id="5599"/>
    <lineage>
        <taxon>Eukaryota</taxon>
        <taxon>Fungi</taxon>
        <taxon>Dikarya</taxon>
        <taxon>Ascomycota</taxon>
        <taxon>Pezizomycotina</taxon>
        <taxon>Dothideomycetes</taxon>
        <taxon>Pleosporomycetidae</taxon>
        <taxon>Pleosporales</taxon>
        <taxon>Pleosporineae</taxon>
        <taxon>Pleosporaceae</taxon>
        <taxon>Alternaria</taxon>
        <taxon>Alternaria sect. Alternaria</taxon>
        <taxon>Alternaria alternata complex</taxon>
    </lineage>
</organism>
<evidence type="ECO:0000313" key="2">
    <source>
        <dbReference type="EMBL" id="RYN80046.1"/>
    </source>
</evidence>
<sequence>MSFNTQPHDSTIVWHKDALEKGNTYADKCAKRERDMRQAHEAHEAASILYHDSSNSPPTPQQQQPTATTSQHQTTQSNHQGVQGTSSGCS</sequence>
<reference evidence="3" key="1">
    <citation type="journal article" date="2019" name="bioRxiv">
        <title>Genomics, evolutionary history and diagnostics of the Alternaria alternata species group including apple and Asian pear pathotypes.</title>
        <authorList>
            <person name="Armitage A.D."/>
            <person name="Cockerton H.M."/>
            <person name="Sreenivasaprasad S."/>
            <person name="Woodhall J.W."/>
            <person name="Lane C.R."/>
            <person name="Harrison R.J."/>
            <person name="Clarkson J.P."/>
        </authorList>
    </citation>
    <scope>NUCLEOTIDE SEQUENCE [LARGE SCALE GENOMIC DNA]</scope>
    <source>
        <strain evidence="3">FERA 1177</strain>
    </source>
</reference>
<protein>
    <submittedName>
        <fullName evidence="2">Uncharacterized protein</fullName>
    </submittedName>
</protein>
<evidence type="ECO:0000256" key="1">
    <source>
        <dbReference type="SAM" id="MobiDB-lite"/>
    </source>
</evidence>
<dbReference type="AlphaFoldDB" id="A0A4Q4NN42"/>
<evidence type="ECO:0000313" key="3">
    <source>
        <dbReference type="Proteomes" id="UP000291422"/>
    </source>
</evidence>
<dbReference type="EMBL" id="PDXD01000004">
    <property type="protein sequence ID" value="RYN80046.1"/>
    <property type="molecule type" value="Genomic_DNA"/>
</dbReference>
<feature type="compositionally biased region" description="Basic and acidic residues" evidence="1">
    <location>
        <begin position="28"/>
        <end position="44"/>
    </location>
</feature>